<dbReference type="OrthoDB" id="3078772at2"/>
<feature type="region of interest" description="Disordered" evidence="1">
    <location>
        <begin position="235"/>
        <end position="257"/>
    </location>
</feature>
<evidence type="ECO:0000313" key="2">
    <source>
        <dbReference type="EMBL" id="KKD39853.1"/>
    </source>
</evidence>
<name>A0A0F5YM64_9CYAN</name>
<feature type="compositionally biased region" description="Low complexity" evidence="1">
    <location>
        <begin position="1"/>
        <end position="23"/>
    </location>
</feature>
<comment type="caution">
    <text evidence="2">The sequence shown here is derived from an EMBL/GenBank/DDBJ whole genome shotgun (WGS) entry which is preliminary data.</text>
</comment>
<gene>
    <name evidence="2" type="ORF">WN50_01130</name>
</gene>
<dbReference type="RefSeq" id="WP_046276656.1">
    <property type="nucleotide sequence ID" value="NZ_LATL02000229.1"/>
</dbReference>
<proteinExistence type="predicted"/>
<organism evidence="2 3">
    <name type="scientific">Limnoraphis robusta CS-951</name>
    <dbReference type="NCBI Taxonomy" id="1637645"/>
    <lineage>
        <taxon>Bacteria</taxon>
        <taxon>Bacillati</taxon>
        <taxon>Cyanobacteriota</taxon>
        <taxon>Cyanophyceae</taxon>
        <taxon>Oscillatoriophycideae</taxon>
        <taxon>Oscillatoriales</taxon>
        <taxon>Sirenicapillariaceae</taxon>
        <taxon>Limnoraphis</taxon>
    </lineage>
</organism>
<sequence length="309" mass="34850">MTHQFKSPQKSQSSSSSASVPASRYANRDFAEPVQQKPKRKWSEATYGDRTHEAKRIKTKTGFEVTGNTHEYEHVIRDSVAREGYNAPRKGDVGGLERNGFVYAEGKNVHKNHPGTGTKRGNNLSGMYDGEYAEAQSEALRGRFEDGRHVYPEPDIGLAVAINQSAYAFTPEFVEQQNTEVGEVAKDSYRNMVNKMGAVKFARGQDTIQSVDVTPEQKAQMLADRKSAETGIYHEGTVGSDGTPQVSRIPGANNARNPKDEYQWFRRERRNRKANITKLKGEDKTKAEKELDEFVERWTRLMDARNEQV</sequence>
<evidence type="ECO:0000313" key="3">
    <source>
        <dbReference type="Proteomes" id="UP000033607"/>
    </source>
</evidence>
<reference evidence="2 3" key="1">
    <citation type="submission" date="2015-06" db="EMBL/GenBank/DDBJ databases">
        <title>Draft genome assembly of filamentous brackish cyanobacterium Limnoraphis robusta strain CS-951.</title>
        <authorList>
            <person name="Willis A."/>
            <person name="Parks M."/>
            <person name="Burford M.A."/>
        </authorList>
    </citation>
    <scope>NUCLEOTIDE SEQUENCE [LARGE SCALE GENOMIC DNA]</scope>
    <source>
        <strain evidence="2 3">CS-951</strain>
    </source>
</reference>
<dbReference type="Proteomes" id="UP000033607">
    <property type="component" value="Unassembled WGS sequence"/>
</dbReference>
<feature type="region of interest" description="Disordered" evidence="1">
    <location>
        <begin position="1"/>
        <end position="50"/>
    </location>
</feature>
<feature type="region of interest" description="Disordered" evidence="1">
    <location>
        <begin position="107"/>
        <end position="126"/>
    </location>
</feature>
<feature type="compositionally biased region" description="Basic and acidic residues" evidence="1">
    <location>
        <begin position="41"/>
        <end position="50"/>
    </location>
</feature>
<dbReference type="EMBL" id="LATL02000229">
    <property type="protein sequence ID" value="KKD39853.1"/>
    <property type="molecule type" value="Genomic_DNA"/>
</dbReference>
<evidence type="ECO:0000256" key="1">
    <source>
        <dbReference type="SAM" id="MobiDB-lite"/>
    </source>
</evidence>
<dbReference type="SUPFAM" id="SSF144052">
    <property type="entry name" value="Thermophilic metalloprotease-like"/>
    <property type="match status" value="1"/>
</dbReference>
<accession>A0A0F5YM64</accession>
<protein>
    <submittedName>
        <fullName evidence="2">Uncharacterized protein</fullName>
    </submittedName>
</protein>
<dbReference type="AlphaFoldDB" id="A0A0F5YM64"/>